<dbReference type="Proteomes" id="UP000265618">
    <property type="component" value="Unassembled WGS sequence"/>
</dbReference>
<organism evidence="1 2">
    <name type="scientific">Kipferlia bialata</name>
    <dbReference type="NCBI Taxonomy" id="797122"/>
    <lineage>
        <taxon>Eukaryota</taxon>
        <taxon>Metamonada</taxon>
        <taxon>Carpediemonas-like organisms</taxon>
        <taxon>Kipferlia</taxon>
    </lineage>
</organism>
<feature type="non-terminal residue" evidence="1">
    <location>
        <position position="1"/>
    </location>
</feature>
<evidence type="ECO:0000313" key="2">
    <source>
        <dbReference type="Proteomes" id="UP000265618"/>
    </source>
</evidence>
<gene>
    <name evidence="1" type="ORF">KIPB_015804</name>
</gene>
<reference evidence="1 2" key="1">
    <citation type="journal article" date="2018" name="PLoS ONE">
        <title>The draft genome of Kipferlia bialata reveals reductive genome evolution in fornicate parasites.</title>
        <authorList>
            <person name="Tanifuji G."/>
            <person name="Takabayashi S."/>
            <person name="Kume K."/>
            <person name="Takagi M."/>
            <person name="Nakayama T."/>
            <person name="Kamikawa R."/>
            <person name="Inagaki Y."/>
            <person name="Hashimoto T."/>
        </authorList>
    </citation>
    <scope>NUCLEOTIDE SEQUENCE [LARGE SCALE GENOMIC DNA]</scope>
    <source>
        <strain evidence="1">NY0173</strain>
    </source>
</reference>
<dbReference type="AlphaFoldDB" id="A0A391NUV5"/>
<comment type="caution">
    <text evidence="1">The sequence shown here is derived from an EMBL/GenBank/DDBJ whole genome shotgun (WGS) entry which is preliminary data.</text>
</comment>
<proteinExistence type="predicted"/>
<name>A0A391NUV5_9EUKA</name>
<keyword evidence="2" id="KW-1185">Reference proteome</keyword>
<accession>A0A391NUV5</accession>
<sequence>RTLIRPFCATSRGVLFIEGGVVGSSVRRFLLGLLGCFNVMFEY</sequence>
<dbReference type="EMBL" id="BDIP01009129">
    <property type="protein sequence ID" value="GCA64945.1"/>
    <property type="molecule type" value="Genomic_DNA"/>
</dbReference>
<protein>
    <submittedName>
        <fullName evidence="1">Uncharacterized protein</fullName>
    </submittedName>
</protein>
<evidence type="ECO:0000313" key="1">
    <source>
        <dbReference type="EMBL" id="GCA64945.1"/>
    </source>
</evidence>